<proteinExistence type="predicted"/>
<protein>
    <recommendedName>
        <fullName evidence="1">PhoD-like phosphatase metallophosphatase domain-containing protein</fullName>
    </recommendedName>
</protein>
<evidence type="ECO:0000313" key="2">
    <source>
        <dbReference type="EMBL" id="MUL38927.1"/>
    </source>
</evidence>
<dbReference type="RefSeq" id="WP_105218901.1">
    <property type="nucleotide sequence ID" value="NZ_CAWNSU010000023.1"/>
</dbReference>
<dbReference type="Pfam" id="PF09423">
    <property type="entry name" value="PhoD"/>
    <property type="match status" value="1"/>
</dbReference>
<dbReference type="InterPro" id="IPR038607">
    <property type="entry name" value="PhoD-like_sf"/>
</dbReference>
<evidence type="ECO:0000259" key="1">
    <source>
        <dbReference type="Pfam" id="PF09423"/>
    </source>
</evidence>
<dbReference type="Proteomes" id="UP000441797">
    <property type="component" value="Unassembled WGS sequence"/>
</dbReference>
<dbReference type="PANTHER" id="PTHR43606">
    <property type="entry name" value="PHOSPHATASE, PUTATIVE (AFU_ORTHOLOGUE AFUA_6G08710)-RELATED"/>
    <property type="match status" value="1"/>
</dbReference>
<gene>
    <name evidence="2" type="ORF">BWI75_22100</name>
</gene>
<comment type="caution">
    <text evidence="2">The sequence shown here is derived from an EMBL/GenBank/DDBJ whole genome shotgun (WGS) entry which is preliminary data.</text>
</comment>
<accession>A0A6N8G419</accession>
<dbReference type="SUPFAM" id="SSF56300">
    <property type="entry name" value="Metallo-dependent phosphatases"/>
    <property type="match status" value="1"/>
</dbReference>
<dbReference type="EMBL" id="NAPY01000053">
    <property type="protein sequence ID" value="MUL38927.1"/>
    <property type="molecule type" value="Genomic_DNA"/>
</dbReference>
<keyword evidence="3" id="KW-1185">Reference proteome</keyword>
<evidence type="ECO:0000313" key="3">
    <source>
        <dbReference type="Proteomes" id="UP000441797"/>
    </source>
</evidence>
<dbReference type="PROSITE" id="PS51318">
    <property type="entry name" value="TAT"/>
    <property type="match status" value="1"/>
</dbReference>
<name>A0A6N8G419_9CHRO</name>
<dbReference type="OrthoDB" id="9761852at2"/>
<dbReference type="AlphaFoldDB" id="A0A6N8G419"/>
<dbReference type="InterPro" id="IPR018946">
    <property type="entry name" value="PhoD-like_MPP"/>
</dbReference>
<feature type="domain" description="PhoD-like phosphatase metallophosphatase" evidence="1">
    <location>
        <begin position="417"/>
        <end position="651"/>
    </location>
</feature>
<dbReference type="InterPro" id="IPR052900">
    <property type="entry name" value="Phospholipid_Metab_Enz"/>
</dbReference>
<reference evidence="2 3" key="1">
    <citation type="journal article" date="2019" name="Front. Microbiol.">
        <title>Genomic Features for Desiccation Tolerance and Sugar Biosynthesis in the Extremophile Gloeocapsopsis sp. UTEX B3054.</title>
        <authorList>
            <person name="Urrejola C."/>
            <person name="Alcorta J."/>
            <person name="Salas L."/>
            <person name="Vasquez M."/>
            <person name="Polz M.F."/>
            <person name="Vicuna R."/>
            <person name="Diez B."/>
        </authorList>
    </citation>
    <scope>NUCLEOTIDE SEQUENCE [LARGE SCALE GENOMIC DNA]</scope>
    <source>
        <strain evidence="2 3">1H9</strain>
    </source>
</reference>
<sequence length="783" mass="86521">MNRYRINRRSFLKYATAGFAVSSIVSLRRASSSLKRANAAVNLQPVQVLPNNVTRTWIGQAFWANRLQDWRLHQGLIECLAGESGDEIRTVSLLTRELIPGATSAQMSVVARLLAKRGGGFCGFLIGGGGGQLDYRAAALVQKASGIGGGLLCTYETDGRVRFREHTSEQQPLQFTELPSEVGATNPPADLNEDVLLQLDISPQPNGKFHLQLTASHQKTGQILGRGTLKNVADSSICGSILLVSSPYTKQAGARYGFRDPRTGGSKIAVRPQNAVGPILGTMYSLNGKVLKVSAQFMPVGDTQPRVAQFQYRSANGTWQNGSQANIGPGYTALFRLTNWDSTKDWEYRIVYKYQTLTAYYNGIIRKDPVNKKSLTIGLVSCMIATARSLEGGVGKPELPNAELLGRYTAKNIYFPHTQLVQNIRRHQPDLLLFVGDQLYETRPTLKDAGKAPVLDYLYKWYLWYWSFRDLTRNTPTIVLVDDHDVFQGNIWGESGKPAPNNNENRGGYVHTSSFVNLAQRTQCGHNPDAYDPTPVLQNISVYYGAFRYGGVSFAILEDRKFKTASTTQPPVLLGERQEKFLAAWAQDKQGGRAKVCITQTVFGCLLTNTNRNPEINYDCNGFPQADRNRAIALLRNAGALVVSGDQHLASLVRHGINNFTDGVVQFSGPAGGALWQRWFQPTGLLANGGSTPYTGDFVDGFGNKMRVLAVANPKITQKYHVDNSSSKSRNVGDRKLKSEGYGIIRVNANEYVIECWPWNVDPTSKNAKQFPGWPYRLPFTQV</sequence>
<dbReference type="PANTHER" id="PTHR43606:SF2">
    <property type="entry name" value="ALKALINE PHOSPHATASE FAMILY PROTEIN (AFU_ORTHOLOGUE AFUA_5G03860)"/>
    <property type="match status" value="1"/>
</dbReference>
<organism evidence="2 3">
    <name type="scientific">Gloeocapsopsis dulcis AAB1 = 1H9</name>
    <dbReference type="NCBI Taxonomy" id="1433147"/>
    <lineage>
        <taxon>Bacteria</taxon>
        <taxon>Bacillati</taxon>
        <taxon>Cyanobacteriota</taxon>
        <taxon>Cyanophyceae</taxon>
        <taxon>Oscillatoriophycideae</taxon>
        <taxon>Chroococcales</taxon>
        <taxon>Chroococcaceae</taxon>
        <taxon>Gloeocapsopsis</taxon>
        <taxon>Gloeocapsopsis dulcis</taxon>
    </lineage>
</organism>
<dbReference type="InterPro" id="IPR029052">
    <property type="entry name" value="Metallo-depent_PP-like"/>
</dbReference>
<dbReference type="Gene3D" id="3.60.21.70">
    <property type="entry name" value="PhoD-like phosphatase"/>
    <property type="match status" value="1"/>
</dbReference>
<dbReference type="InterPro" id="IPR006311">
    <property type="entry name" value="TAT_signal"/>
</dbReference>